<reference evidence="5" key="2">
    <citation type="submission" date="2022-02" db="EMBL/GenBank/DDBJ databases">
        <authorList>
            <person name="Elcheninov A.G."/>
            <person name="Sorokin D.Y."/>
            <person name="Kublanov I.V."/>
        </authorList>
    </citation>
    <scope>NUCLEOTIDE SEQUENCE</scope>
    <source>
        <strain evidence="5">AArc-St2</strain>
    </source>
</reference>
<keyword evidence="2" id="KW-0238">DNA-binding</keyword>
<dbReference type="Proteomes" id="UP001203207">
    <property type="component" value="Unassembled WGS sequence"/>
</dbReference>
<dbReference type="RefSeq" id="WP_250585714.1">
    <property type="nucleotide sequence ID" value="NZ_JAKRVX010000008.1"/>
</dbReference>
<evidence type="ECO:0000313" key="5">
    <source>
        <dbReference type="EMBL" id="MCL9818210.1"/>
    </source>
</evidence>
<gene>
    <name evidence="5" type="ORF">AArcSt2_14810</name>
</gene>
<dbReference type="Pfam" id="PF09339">
    <property type="entry name" value="HTH_IclR"/>
    <property type="match status" value="1"/>
</dbReference>
<dbReference type="Pfam" id="PF01614">
    <property type="entry name" value="IclR_C"/>
    <property type="match status" value="1"/>
</dbReference>
<feature type="domain" description="IclR-ED" evidence="4">
    <location>
        <begin position="52"/>
        <end position="236"/>
    </location>
</feature>
<dbReference type="EMBL" id="JAKRVX010000008">
    <property type="protein sequence ID" value="MCL9818210.1"/>
    <property type="molecule type" value="Genomic_DNA"/>
</dbReference>
<evidence type="ECO:0000256" key="1">
    <source>
        <dbReference type="ARBA" id="ARBA00023015"/>
    </source>
</evidence>
<dbReference type="InterPro" id="IPR005471">
    <property type="entry name" value="Tscrpt_reg_IclR_N"/>
</dbReference>
<sequence>MLEYIRDNEPVRLTTIATDLEIPKSTVHRYLSALIENQYVICQNDHYRISSVFLQYANTIQTRDPFYPLVNSKINELANETGELVQFIIEEYDRAIYLFRAVGDHGVRVGNYAKTSGPLHSTAGGKAIMSTWDEGRIIKYCEQTGLQPKTEYTITSPPDLLTELEQVGKQGYAINNQENVTGLNAISVPICDEDGDAFGAVSVAGPTNRLTIDKINEEITSLLLSVSNELELNYRLL</sequence>
<dbReference type="InterPro" id="IPR029016">
    <property type="entry name" value="GAF-like_dom_sf"/>
</dbReference>
<dbReference type="PANTHER" id="PTHR30136:SF35">
    <property type="entry name" value="HTH-TYPE TRANSCRIPTIONAL REGULATOR RV1719"/>
    <property type="match status" value="1"/>
</dbReference>
<keyword evidence="3" id="KW-0804">Transcription</keyword>
<dbReference type="InterPro" id="IPR050707">
    <property type="entry name" value="HTH_MetabolicPath_Reg"/>
</dbReference>
<dbReference type="GO" id="GO:0003700">
    <property type="term" value="F:DNA-binding transcription factor activity"/>
    <property type="evidence" value="ECO:0007669"/>
    <property type="project" value="TreeGrafter"/>
</dbReference>
<dbReference type="PROSITE" id="PS51078">
    <property type="entry name" value="ICLR_ED"/>
    <property type="match status" value="1"/>
</dbReference>
<evidence type="ECO:0000256" key="2">
    <source>
        <dbReference type="ARBA" id="ARBA00023125"/>
    </source>
</evidence>
<dbReference type="SUPFAM" id="SSF55781">
    <property type="entry name" value="GAF domain-like"/>
    <property type="match status" value="1"/>
</dbReference>
<accession>A0AAE3G0G9</accession>
<dbReference type="AlphaFoldDB" id="A0AAE3G0G9"/>
<organism evidence="5 6">
    <name type="scientific">Natronocalculus amylovorans</name>
    <dbReference type="NCBI Taxonomy" id="2917812"/>
    <lineage>
        <taxon>Archaea</taxon>
        <taxon>Methanobacteriati</taxon>
        <taxon>Methanobacteriota</taxon>
        <taxon>Stenosarchaea group</taxon>
        <taxon>Halobacteria</taxon>
        <taxon>Halobacteriales</taxon>
        <taxon>Haloferacaceae</taxon>
        <taxon>Natronocalculus</taxon>
    </lineage>
</organism>
<reference evidence="5" key="1">
    <citation type="journal article" date="2022" name="Syst. Appl. Microbiol.">
        <title>Natronocalculus amylovorans gen. nov., sp. nov., and Natranaeroarchaeum aerophilus sp. nov., dominant culturable amylolytic natronoarchaea from hypersaline soda lakes in southwestern Siberia.</title>
        <authorList>
            <person name="Sorokin D.Y."/>
            <person name="Elcheninov A.G."/>
            <person name="Khizhniak T.V."/>
            <person name="Koenen M."/>
            <person name="Bale N.J."/>
            <person name="Damste J.S.S."/>
            <person name="Kublanov I.V."/>
        </authorList>
    </citation>
    <scope>NUCLEOTIDE SEQUENCE</scope>
    <source>
        <strain evidence="5">AArc-St2</strain>
    </source>
</reference>
<dbReference type="Gene3D" id="1.10.10.10">
    <property type="entry name" value="Winged helix-like DNA-binding domain superfamily/Winged helix DNA-binding domain"/>
    <property type="match status" value="1"/>
</dbReference>
<dbReference type="InterPro" id="IPR036390">
    <property type="entry name" value="WH_DNA-bd_sf"/>
</dbReference>
<protein>
    <submittedName>
        <fullName evidence="5">IclR family transcriptional regulator</fullName>
    </submittedName>
</protein>
<keyword evidence="1" id="KW-0805">Transcription regulation</keyword>
<dbReference type="SUPFAM" id="SSF46785">
    <property type="entry name" value="Winged helix' DNA-binding domain"/>
    <property type="match status" value="1"/>
</dbReference>
<dbReference type="Gene3D" id="3.30.450.40">
    <property type="match status" value="1"/>
</dbReference>
<dbReference type="PANTHER" id="PTHR30136">
    <property type="entry name" value="HELIX-TURN-HELIX TRANSCRIPTIONAL REGULATOR, ICLR FAMILY"/>
    <property type="match status" value="1"/>
</dbReference>
<evidence type="ECO:0000259" key="4">
    <source>
        <dbReference type="PROSITE" id="PS51078"/>
    </source>
</evidence>
<keyword evidence="6" id="KW-1185">Reference proteome</keyword>
<evidence type="ECO:0000256" key="3">
    <source>
        <dbReference type="ARBA" id="ARBA00023163"/>
    </source>
</evidence>
<name>A0AAE3G0G9_9EURY</name>
<evidence type="ECO:0000313" key="6">
    <source>
        <dbReference type="Proteomes" id="UP001203207"/>
    </source>
</evidence>
<dbReference type="InterPro" id="IPR036388">
    <property type="entry name" value="WH-like_DNA-bd_sf"/>
</dbReference>
<comment type="caution">
    <text evidence="5">The sequence shown here is derived from an EMBL/GenBank/DDBJ whole genome shotgun (WGS) entry which is preliminary data.</text>
</comment>
<dbReference type="GO" id="GO:0045892">
    <property type="term" value="P:negative regulation of DNA-templated transcription"/>
    <property type="evidence" value="ECO:0007669"/>
    <property type="project" value="TreeGrafter"/>
</dbReference>
<proteinExistence type="predicted"/>
<dbReference type="InterPro" id="IPR014757">
    <property type="entry name" value="Tscrpt_reg_IclR_C"/>
</dbReference>
<dbReference type="GO" id="GO:0003677">
    <property type="term" value="F:DNA binding"/>
    <property type="evidence" value="ECO:0007669"/>
    <property type="project" value="UniProtKB-KW"/>
</dbReference>